<dbReference type="Gene3D" id="3.40.50.300">
    <property type="entry name" value="P-loop containing nucleotide triphosphate hydrolases"/>
    <property type="match status" value="1"/>
</dbReference>
<dbReference type="AlphaFoldDB" id="A0A842HHS9"/>
<feature type="domain" description="NrS-1 polymerase-like helicase" evidence="1">
    <location>
        <begin position="157"/>
        <end position="267"/>
    </location>
</feature>
<accession>A0A842HHS9</accession>
<dbReference type="SUPFAM" id="SSF52540">
    <property type="entry name" value="P-loop containing nucleoside triphosphate hydrolases"/>
    <property type="match status" value="1"/>
</dbReference>
<evidence type="ECO:0000259" key="1">
    <source>
        <dbReference type="Pfam" id="PF19263"/>
    </source>
</evidence>
<dbReference type="EMBL" id="JACHVB010000060">
    <property type="protein sequence ID" value="MBC2595962.1"/>
    <property type="molecule type" value="Genomic_DNA"/>
</dbReference>
<dbReference type="Proteomes" id="UP000546464">
    <property type="component" value="Unassembled WGS sequence"/>
</dbReference>
<dbReference type="Pfam" id="PF19263">
    <property type="entry name" value="DUF5906"/>
    <property type="match status" value="1"/>
</dbReference>
<gene>
    <name evidence="2" type="ORF">H5P28_16980</name>
</gene>
<protein>
    <recommendedName>
        <fullName evidence="1">NrS-1 polymerase-like helicase domain-containing protein</fullName>
    </recommendedName>
</protein>
<evidence type="ECO:0000313" key="2">
    <source>
        <dbReference type="EMBL" id="MBC2595962.1"/>
    </source>
</evidence>
<dbReference type="InterPro" id="IPR027417">
    <property type="entry name" value="P-loop_NTPase"/>
</dbReference>
<organism evidence="2 3">
    <name type="scientific">Ruficoccus amylovorans</name>
    <dbReference type="NCBI Taxonomy" id="1804625"/>
    <lineage>
        <taxon>Bacteria</taxon>
        <taxon>Pseudomonadati</taxon>
        <taxon>Verrucomicrobiota</taxon>
        <taxon>Opitutia</taxon>
        <taxon>Puniceicoccales</taxon>
        <taxon>Cerasicoccaceae</taxon>
        <taxon>Ruficoccus</taxon>
    </lineage>
</organism>
<evidence type="ECO:0000313" key="3">
    <source>
        <dbReference type="Proteomes" id="UP000546464"/>
    </source>
</evidence>
<keyword evidence="3" id="KW-1185">Reference proteome</keyword>
<comment type="caution">
    <text evidence="2">The sequence shown here is derived from an EMBL/GenBank/DDBJ whole genome shotgun (WGS) entry which is preliminary data.</text>
</comment>
<sequence length="450" mass="51587">MYERKSRLSSYKQQRLIEHFVADEIVDVHSGTARTRRGFDLKYASDRPVVRNGDKVSTESPSTYTIERCPEVAGREYAPAEARPVFVHENGERLLNQYRPVQYPKDALPDRVDLARELLVGHINHLFSDEQEAALLLDYLAWCVQNPGQLRPWMIILYGVQGDGKSWFRELMEAALGEPNVGVLQSSNLEDKFASPAYGKCLTFVEELKLDNVRKYDTLERLKSLIGNRRISLREMRKAPREARATANYLAATNHSDSLPVSDNERRFCVLTSQWVNHKDELRAWVLENPDYYPRLYRMVREEPAAFRAALMGHLVSDSFLETYEAPRTRGTIRMIEEAIPAGAVELQNWISEWEGPWINDRIVYLQALKEKHGIESDPHTRHTAAQLASLPNDKKLGTYLKLLGYTVSEKRSVRLSGGEKRNITIYLKPGVDVEETFEAIKNGQSPQRV</sequence>
<name>A0A842HHS9_9BACT</name>
<dbReference type="InterPro" id="IPR045455">
    <property type="entry name" value="NrS-1_pol-like_helicase"/>
</dbReference>
<proteinExistence type="predicted"/>
<reference evidence="2 3" key="1">
    <citation type="submission" date="2020-07" db="EMBL/GenBank/DDBJ databases">
        <authorList>
            <person name="Feng X."/>
        </authorList>
    </citation>
    <scope>NUCLEOTIDE SEQUENCE [LARGE SCALE GENOMIC DNA]</scope>
    <source>
        <strain evidence="2 3">JCM31066</strain>
    </source>
</reference>